<dbReference type="EMBL" id="LAZR01004637">
    <property type="protein sequence ID" value="KKN06853.1"/>
    <property type="molecule type" value="Genomic_DNA"/>
</dbReference>
<reference evidence="1" key="1">
    <citation type="journal article" date="2015" name="Nature">
        <title>Complex archaea that bridge the gap between prokaryotes and eukaryotes.</title>
        <authorList>
            <person name="Spang A."/>
            <person name="Saw J.H."/>
            <person name="Jorgensen S.L."/>
            <person name="Zaremba-Niedzwiedzka K."/>
            <person name="Martijn J."/>
            <person name="Lind A.E."/>
            <person name="van Eijk R."/>
            <person name="Schleper C."/>
            <person name="Guy L."/>
            <person name="Ettema T.J."/>
        </authorList>
    </citation>
    <scope>NUCLEOTIDE SEQUENCE</scope>
</reference>
<evidence type="ECO:0000313" key="1">
    <source>
        <dbReference type="EMBL" id="KKN06853.1"/>
    </source>
</evidence>
<protein>
    <submittedName>
        <fullName evidence="1">Uncharacterized protein</fullName>
    </submittedName>
</protein>
<dbReference type="AlphaFoldDB" id="A0A0F9QNH9"/>
<sequence>MIKDTSDAIDEKINSIMARIKLSDVDLILATLSVVIYSTETNVDIIELFNLLDLDSFIKIISLFDGRTVQLPTKKQFRNSLLLSILYYYREIKKMEWEDIKKEFPFDISSISYGIQIKNLNSWVKDKMVQLLKKVDKDNINFFRGPKNEK</sequence>
<organism evidence="1">
    <name type="scientific">marine sediment metagenome</name>
    <dbReference type="NCBI Taxonomy" id="412755"/>
    <lineage>
        <taxon>unclassified sequences</taxon>
        <taxon>metagenomes</taxon>
        <taxon>ecological metagenomes</taxon>
    </lineage>
</organism>
<name>A0A0F9QNH9_9ZZZZ</name>
<proteinExistence type="predicted"/>
<accession>A0A0F9QNH9</accession>
<comment type="caution">
    <text evidence="1">The sequence shown here is derived from an EMBL/GenBank/DDBJ whole genome shotgun (WGS) entry which is preliminary data.</text>
</comment>
<gene>
    <name evidence="1" type="ORF">LCGC14_1073120</name>
</gene>